<gene>
    <name evidence="2" type="ORF">U14_03617</name>
</gene>
<feature type="transmembrane region" description="Helical" evidence="1">
    <location>
        <begin position="31"/>
        <end position="51"/>
    </location>
</feature>
<dbReference type="STRING" id="1499966.U14_03617"/>
<proteinExistence type="predicted"/>
<sequence length="179" mass="20169">MKQNSILIVGIIGALIGTRFADIDSALPFLTHRSIITHGVIFPLMIWFIAIKYSNTGWRLFAIGFSMAMAVHLCFDLYPRGWAGFALIHVPGIGRLSKELSWSWIACNIIVTQFLALWLAWKMRDIILAIVSAGIPFFVHGQKEAFSSPLLTFGVILAATFWLSEQETWVKKKIRTTNE</sequence>
<evidence type="ECO:0000256" key="1">
    <source>
        <dbReference type="SAM" id="Phobius"/>
    </source>
</evidence>
<keyword evidence="1" id="KW-0472">Membrane</keyword>
<dbReference type="EMBL" id="DF820458">
    <property type="protein sequence ID" value="GAK52366.1"/>
    <property type="molecule type" value="Genomic_DNA"/>
</dbReference>
<evidence type="ECO:0000313" key="3">
    <source>
        <dbReference type="Proteomes" id="UP000030700"/>
    </source>
</evidence>
<organism evidence="2">
    <name type="scientific">Candidatus Moduliflexus flocculans</name>
    <dbReference type="NCBI Taxonomy" id="1499966"/>
    <lineage>
        <taxon>Bacteria</taxon>
        <taxon>Candidatus Moduliflexota</taxon>
        <taxon>Candidatus Moduliflexia</taxon>
        <taxon>Candidatus Moduliflexales</taxon>
        <taxon>Candidatus Moduliflexaceae</taxon>
    </lineage>
</organism>
<feature type="transmembrane region" description="Helical" evidence="1">
    <location>
        <begin position="101"/>
        <end position="119"/>
    </location>
</feature>
<dbReference type="Proteomes" id="UP000030700">
    <property type="component" value="Unassembled WGS sequence"/>
</dbReference>
<keyword evidence="1" id="KW-1133">Transmembrane helix</keyword>
<keyword evidence="1" id="KW-0812">Transmembrane</keyword>
<keyword evidence="3" id="KW-1185">Reference proteome</keyword>
<feature type="transmembrane region" description="Helical" evidence="1">
    <location>
        <begin position="58"/>
        <end position="78"/>
    </location>
</feature>
<feature type="transmembrane region" description="Helical" evidence="1">
    <location>
        <begin position="148"/>
        <end position="165"/>
    </location>
</feature>
<evidence type="ECO:0000313" key="2">
    <source>
        <dbReference type="EMBL" id="GAK52366.1"/>
    </source>
</evidence>
<dbReference type="HOGENOM" id="CLU_1473156_0_0_0"/>
<reference evidence="2" key="1">
    <citation type="journal article" date="2015" name="PeerJ">
        <title>First genomic representation of candidate bacterial phylum KSB3 points to enhanced environmental sensing as a trigger of wastewater bulking.</title>
        <authorList>
            <person name="Sekiguchi Y."/>
            <person name="Ohashi A."/>
            <person name="Parks D.H."/>
            <person name="Yamauchi T."/>
            <person name="Tyson G.W."/>
            <person name="Hugenholtz P."/>
        </authorList>
    </citation>
    <scope>NUCLEOTIDE SEQUENCE [LARGE SCALE GENOMIC DNA]</scope>
</reference>
<dbReference type="AlphaFoldDB" id="A0A081BPQ0"/>
<protein>
    <submittedName>
        <fullName evidence="2">Uncharacterized protein</fullName>
    </submittedName>
</protein>
<accession>A0A081BPQ0</accession>
<feature type="transmembrane region" description="Helical" evidence="1">
    <location>
        <begin position="126"/>
        <end position="142"/>
    </location>
</feature>
<name>A0A081BPQ0_9BACT</name>